<reference evidence="4" key="1">
    <citation type="journal article" date="2014" name="Int. J. Syst. Evol. Microbiol.">
        <title>Complete genome sequence of Corynebacterium casei LMG S-19264T (=DSM 44701T), isolated from a smear-ripened cheese.</title>
        <authorList>
            <consortium name="US DOE Joint Genome Institute (JGI-PGF)"/>
            <person name="Walter F."/>
            <person name="Albersmeier A."/>
            <person name="Kalinowski J."/>
            <person name="Ruckert C."/>
        </authorList>
    </citation>
    <scope>NUCLEOTIDE SEQUENCE</scope>
    <source>
        <strain evidence="4">CGMCC 1.7086</strain>
    </source>
</reference>
<evidence type="ECO:0000259" key="3">
    <source>
        <dbReference type="Pfam" id="PF04101"/>
    </source>
</evidence>
<dbReference type="InterPro" id="IPR007235">
    <property type="entry name" value="Glyco_trans_28_C"/>
</dbReference>
<organism evidence="4 5">
    <name type="scientific">Bowmanella pacifica</name>
    <dbReference type="NCBI Taxonomy" id="502051"/>
    <lineage>
        <taxon>Bacteria</taxon>
        <taxon>Pseudomonadati</taxon>
        <taxon>Pseudomonadota</taxon>
        <taxon>Gammaproteobacteria</taxon>
        <taxon>Alteromonadales</taxon>
        <taxon>Alteromonadaceae</taxon>
        <taxon>Bowmanella</taxon>
    </lineage>
</organism>
<dbReference type="Gene3D" id="3.40.50.2000">
    <property type="entry name" value="Glycogen Phosphorylase B"/>
    <property type="match status" value="1"/>
</dbReference>
<feature type="active site" description="Proton acceptor" evidence="1">
    <location>
        <position position="17"/>
    </location>
</feature>
<dbReference type="PANTHER" id="PTHR21015">
    <property type="entry name" value="UDP-N-ACETYLGLUCOSAMINE--N-ACETYLMURAMYL-(PENTAPEPTIDE) PYROPHOSPHORYL-UNDECAPRENOL N-ACETYLGLUCOSAMINE TRANSFERASE 1"/>
    <property type="match status" value="1"/>
</dbReference>
<accession>A0A917Z623</accession>
<dbReference type="GO" id="GO:0016787">
    <property type="term" value="F:hydrolase activity"/>
    <property type="evidence" value="ECO:0007669"/>
    <property type="project" value="UniProtKB-KW"/>
</dbReference>
<feature type="domain" description="Glycosyl transferase family 28 C-terminal" evidence="3">
    <location>
        <begin position="175"/>
        <end position="319"/>
    </location>
</feature>
<protein>
    <submittedName>
        <fullName evidence="4">UDP-2,4-diacetamido-2,4, 6-trideoxy-beta-L-altropyranose hydrolase</fullName>
    </submittedName>
</protein>
<evidence type="ECO:0000256" key="2">
    <source>
        <dbReference type="PIRSR" id="PIRSR620023-2"/>
    </source>
</evidence>
<keyword evidence="4" id="KW-0378">Hydrolase</keyword>
<gene>
    <name evidence="4" type="primary">rkpO</name>
    <name evidence="4" type="ORF">GCM10010982_35290</name>
</gene>
<reference evidence="4" key="2">
    <citation type="submission" date="2020-09" db="EMBL/GenBank/DDBJ databases">
        <authorList>
            <person name="Sun Q."/>
            <person name="Zhou Y."/>
        </authorList>
    </citation>
    <scope>NUCLEOTIDE SEQUENCE</scope>
    <source>
        <strain evidence="4">CGMCC 1.7086</strain>
    </source>
</reference>
<proteinExistence type="predicted"/>
<dbReference type="RefSeq" id="WP_188698314.1">
    <property type="nucleotide sequence ID" value="NZ_BMLS01000007.1"/>
</dbReference>
<dbReference type="InterPro" id="IPR020023">
    <property type="entry name" value="PseG"/>
</dbReference>
<dbReference type="Gene3D" id="3.40.50.11190">
    <property type="match status" value="1"/>
</dbReference>
<dbReference type="GO" id="GO:0016758">
    <property type="term" value="F:hexosyltransferase activity"/>
    <property type="evidence" value="ECO:0007669"/>
    <property type="project" value="InterPro"/>
</dbReference>
<evidence type="ECO:0000313" key="5">
    <source>
        <dbReference type="Proteomes" id="UP000606935"/>
    </source>
</evidence>
<name>A0A917Z623_9ALTE</name>
<dbReference type="Pfam" id="PF04101">
    <property type="entry name" value="Glyco_tran_28_C"/>
    <property type="match status" value="1"/>
</dbReference>
<dbReference type="AlphaFoldDB" id="A0A917Z623"/>
<feature type="binding site" evidence="2">
    <location>
        <position position="254"/>
    </location>
    <ligand>
        <name>substrate</name>
    </ligand>
</feature>
<dbReference type="SUPFAM" id="SSF53756">
    <property type="entry name" value="UDP-Glycosyltransferase/glycogen phosphorylase"/>
    <property type="match status" value="1"/>
</dbReference>
<keyword evidence="5" id="KW-1185">Reference proteome</keyword>
<dbReference type="EMBL" id="BMLS01000007">
    <property type="protein sequence ID" value="GGO73836.1"/>
    <property type="molecule type" value="Genomic_DNA"/>
</dbReference>
<evidence type="ECO:0000313" key="4">
    <source>
        <dbReference type="EMBL" id="GGO73836.1"/>
    </source>
</evidence>
<feature type="binding site" evidence="2">
    <location>
        <position position="156"/>
    </location>
    <ligand>
        <name>substrate</name>
    </ligand>
</feature>
<dbReference type="PANTHER" id="PTHR21015:SF22">
    <property type="entry name" value="GLYCOSYLTRANSFERASE"/>
    <property type="match status" value="1"/>
</dbReference>
<evidence type="ECO:0000256" key="1">
    <source>
        <dbReference type="PIRSR" id="PIRSR620023-1"/>
    </source>
</evidence>
<dbReference type="NCBIfam" id="TIGR03590">
    <property type="entry name" value="PseG"/>
    <property type="match status" value="1"/>
</dbReference>
<sequence length="345" mass="38011">MRVLIRVDGSVQIGTGHIMRCQALAARLSPHADITFVCRAETGHLGQLIAAQGFKLLMLPATAPLNEQQDAAACLQHLDKHYDLLIIDHYALGAKYSQAMRGQCRYIMVIDDLANRSHDCDILLDQNLFPDAPSRYTALVPASCHLMLGPRFALLREEFYQSAPPRQHNRILVNFGGSDAQNMTGMAIDALGQLKLSDIHADIVIGASHPRREALVLQLAEQENFTLHVQCNYMAKLMHQASLMLGSGGTSHWERCICALPGLVVTVADNQEATTRYLAEQGACLWLGKAEEMSASYLAAQLDKYLQLPDQLETMSRAANKIVPTSAGTHYVIEEIDRIIRGING</sequence>
<dbReference type="Proteomes" id="UP000606935">
    <property type="component" value="Unassembled WGS sequence"/>
</dbReference>
<comment type="caution">
    <text evidence="4">The sequence shown here is derived from an EMBL/GenBank/DDBJ whole genome shotgun (WGS) entry which is preliminary data.</text>
</comment>